<dbReference type="GO" id="GO:0001228">
    <property type="term" value="F:DNA-binding transcription activator activity, RNA polymerase II-specific"/>
    <property type="evidence" value="ECO:0007669"/>
    <property type="project" value="TreeGrafter"/>
</dbReference>
<keyword evidence="4" id="KW-0238">DNA-binding</keyword>
<dbReference type="InterPro" id="IPR051430">
    <property type="entry name" value="Fungal_TF_Env_Response"/>
</dbReference>
<evidence type="ECO:0000256" key="3">
    <source>
        <dbReference type="ARBA" id="ARBA00023015"/>
    </source>
</evidence>
<keyword evidence="1" id="KW-0479">Metal-binding</keyword>
<dbReference type="RefSeq" id="XP_033672324.1">
    <property type="nucleotide sequence ID" value="XM_033804551.1"/>
</dbReference>
<sequence>MARSFEPLFAYLPQTGAQKAYSEGQAYTEHFDHAPAQNHSDHDNGNDRLVIWDELPEKSATKKLIHRFFDTIARPYNILDREHFWRQYEAMCSNPRAVKVCFVIEVLMVVGLANATFPAEDQPLGGKRTANWLALASSVPATAMDLRDFDVETIRLWALINLYRQTLRVDDVADYVYTASTLHAGIVVGLNHPDTWSQGLKRYQLWEALVELNLQASLSAGLPPSLSLGDASLAPLGDEAETSPSPVLSNADLTDVLRRSRSIRHRIITLLNSEIRLRYETIAKLDLELTETMGTSVGSGPTVSGKGLIFYFSVVSACYSRTLAALHRPFSHTNAPALHYSRRLSAALATNHLQSLDRIHSAGSGEAFARLMSERGGTYIAGVFNSLLVVCSELYRRAPSHVNISHLDISGHEEGLMLGIVEQYLQHANSSSH</sequence>
<accession>A0A6A6CWM6</accession>
<keyword evidence="3" id="KW-0805">Transcription regulation</keyword>
<dbReference type="CDD" id="cd12148">
    <property type="entry name" value="fungal_TF_MHR"/>
    <property type="match status" value="1"/>
</dbReference>
<evidence type="ECO:0008006" key="9">
    <source>
        <dbReference type="Google" id="ProtNLM"/>
    </source>
</evidence>
<keyword evidence="5" id="KW-0804">Transcription</keyword>
<organism evidence="7 8">
    <name type="scientific">Zasmidium cellare ATCC 36951</name>
    <dbReference type="NCBI Taxonomy" id="1080233"/>
    <lineage>
        <taxon>Eukaryota</taxon>
        <taxon>Fungi</taxon>
        <taxon>Dikarya</taxon>
        <taxon>Ascomycota</taxon>
        <taxon>Pezizomycotina</taxon>
        <taxon>Dothideomycetes</taxon>
        <taxon>Dothideomycetidae</taxon>
        <taxon>Mycosphaerellales</taxon>
        <taxon>Mycosphaerellaceae</taxon>
        <taxon>Zasmidium</taxon>
    </lineage>
</organism>
<dbReference type="Proteomes" id="UP000799537">
    <property type="component" value="Unassembled WGS sequence"/>
</dbReference>
<keyword evidence="6" id="KW-0539">Nucleus</keyword>
<dbReference type="PANTHER" id="PTHR31944:SF131">
    <property type="entry name" value="HEME-RESPONSIVE ZINC FINGER TRANSCRIPTION FACTOR HAP1"/>
    <property type="match status" value="1"/>
</dbReference>
<gene>
    <name evidence="7" type="ORF">M409DRAFT_18552</name>
</gene>
<dbReference type="AlphaFoldDB" id="A0A6A6CWM6"/>
<dbReference type="PANTHER" id="PTHR31944">
    <property type="entry name" value="HEME-RESPONSIVE ZINC FINGER TRANSCRIPTION FACTOR HAP1"/>
    <property type="match status" value="1"/>
</dbReference>
<evidence type="ECO:0000256" key="6">
    <source>
        <dbReference type="ARBA" id="ARBA00023242"/>
    </source>
</evidence>
<dbReference type="GO" id="GO:0046872">
    <property type="term" value="F:metal ion binding"/>
    <property type="evidence" value="ECO:0007669"/>
    <property type="project" value="UniProtKB-KW"/>
</dbReference>
<dbReference type="GO" id="GO:0000978">
    <property type="term" value="F:RNA polymerase II cis-regulatory region sequence-specific DNA binding"/>
    <property type="evidence" value="ECO:0007669"/>
    <property type="project" value="TreeGrafter"/>
</dbReference>
<evidence type="ECO:0000313" key="8">
    <source>
        <dbReference type="Proteomes" id="UP000799537"/>
    </source>
</evidence>
<dbReference type="OrthoDB" id="431212at2759"/>
<evidence type="ECO:0000256" key="5">
    <source>
        <dbReference type="ARBA" id="ARBA00023163"/>
    </source>
</evidence>
<evidence type="ECO:0000256" key="1">
    <source>
        <dbReference type="ARBA" id="ARBA00022723"/>
    </source>
</evidence>
<proteinExistence type="predicted"/>
<keyword evidence="8" id="KW-1185">Reference proteome</keyword>
<evidence type="ECO:0000256" key="4">
    <source>
        <dbReference type="ARBA" id="ARBA00023125"/>
    </source>
</evidence>
<dbReference type="GeneID" id="54557823"/>
<keyword evidence="2" id="KW-0862">Zinc</keyword>
<dbReference type="EMBL" id="ML993583">
    <property type="protein sequence ID" value="KAF2171435.1"/>
    <property type="molecule type" value="Genomic_DNA"/>
</dbReference>
<evidence type="ECO:0000313" key="7">
    <source>
        <dbReference type="EMBL" id="KAF2171435.1"/>
    </source>
</evidence>
<dbReference type="GO" id="GO:0005634">
    <property type="term" value="C:nucleus"/>
    <property type="evidence" value="ECO:0007669"/>
    <property type="project" value="TreeGrafter"/>
</dbReference>
<reference evidence="7" key="1">
    <citation type="journal article" date="2020" name="Stud. Mycol.">
        <title>101 Dothideomycetes genomes: a test case for predicting lifestyles and emergence of pathogens.</title>
        <authorList>
            <person name="Haridas S."/>
            <person name="Albert R."/>
            <person name="Binder M."/>
            <person name="Bloem J."/>
            <person name="Labutti K."/>
            <person name="Salamov A."/>
            <person name="Andreopoulos B."/>
            <person name="Baker S."/>
            <person name="Barry K."/>
            <person name="Bills G."/>
            <person name="Bluhm B."/>
            <person name="Cannon C."/>
            <person name="Castanera R."/>
            <person name="Culley D."/>
            <person name="Daum C."/>
            <person name="Ezra D."/>
            <person name="Gonzalez J."/>
            <person name="Henrissat B."/>
            <person name="Kuo A."/>
            <person name="Liang C."/>
            <person name="Lipzen A."/>
            <person name="Lutzoni F."/>
            <person name="Magnuson J."/>
            <person name="Mondo S."/>
            <person name="Nolan M."/>
            <person name="Ohm R."/>
            <person name="Pangilinan J."/>
            <person name="Park H.-J."/>
            <person name="Ramirez L."/>
            <person name="Alfaro M."/>
            <person name="Sun H."/>
            <person name="Tritt A."/>
            <person name="Yoshinaga Y."/>
            <person name="Zwiers L.-H."/>
            <person name="Turgeon B."/>
            <person name="Goodwin S."/>
            <person name="Spatafora J."/>
            <person name="Crous P."/>
            <person name="Grigoriev I."/>
        </authorList>
    </citation>
    <scope>NUCLEOTIDE SEQUENCE</scope>
    <source>
        <strain evidence="7">ATCC 36951</strain>
    </source>
</reference>
<name>A0A6A6CWM6_ZASCE</name>
<evidence type="ECO:0000256" key="2">
    <source>
        <dbReference type="ARBA" id="ARBA00022833"/>
    </source>
</evidence>
<protein>
    <recommendedName>
        <fullName evidence="9">Transcription factor domain-containing protein</fullName>
    </recommendedName>
</protein>